<comment type="caution">
    <text evidence="1">The sequence shown here is derived from an EMBL/GenBank/DDBJ whole genome shotgun (WGS) entry which is preliminary data.</text>
</comment>
<dbReference type="EMBL" id="CABITT030000006">
    <property type="protein sequence ID" value="VVB08351.1"/>
    <property type="molecule type" value="Genomic_DNA"/>
</dbReference>
<evidence type="ECO:0000313" key="1">
    <source>
        <dbReference type="EMBL" id="VVB08351.1"/>
    </source>
</evidence>
<keyword evidence="2" id="KW-1185">Reference proteome</keyword>
<dbReference type="Proteomes" id="UP000489600">
    <property type="component" value="Unassembled WGS sequence"/>
</dbReference>
<sequence length="91" mass="10447">MEDKLPQTAHGAGNKSPSKRRCYQIVVIILGELRDLGPPQLPPSENPVSSKTYICGKEKWVRGNVFERRKYLLQKFKQFGKLSKAMSEREK</sequence>
<dbReference type="AlphaFoldDB" id="A0A565C3Y2"/>
<proteinExistence type="predicted"/>
<name>A0A565C3Y2_9BRAS</name>
<protein>
    <submittedName>
        <fullName evidence="1">Uncharacterized protein</fullName>
    </submittedName>
</protein>
<reference evidence="1" key="1">
    <citation type="submission" date="2019-07" db="EMBL/GenBank/DDBJ databases">
        <authorList>
            <person name="Dittberner H."/>
        </authorList>
    </citation>
    <scope>NUCLEOTIDE SEQUENCE [LARGE SCALE GENOMIC DNA]</scope>
</reference>
<organism evidence="1 2">
    <name type="scientific">Arabis nemorensis</name>
    <dbReference type="NCBI Taxonomy" id="586526"/>
    <lineage>
        <taxon>Eukaryota</taxon>
        <taxon>Viridiplantae</taxon>
        <taxon>Streptophyta</taxon>
        <taxon>Embryophyta</taxon>
        <taxon>Tracheophyta</taxon>
        <taxon>Spermatophyta</taxon>
        <taxon>Magnoliopsida</taxon>
        <taxon>eudicotyledons</taxon>
        <taxon>Gunneridae</taxon>
        <taxon>Pentapetalae</taxon>
        <taxon>rosids</taxon>
        <taxon>malvids</taxon>
        <taxon>Brassicales</taxon>
        <taxon>Brassicaceae</taxon>
        <taxon>Arabideae</taxon>
        <taxon>Arabis</taxon>
    </lineage>
</organism>
<evidence type="ECO:0000313" key="2">
    <source>
        <dbReference type="Proteomes" id="UP000489600"/>
    </source>
</evidence>
<accession>A0A565C3Y2</accession>
<gene>
    <name evidence="1" type="ORF">ANE_LOCUS18795</name>
</gene>